<evidence type="ECO:0000313" key="3">
    <source>
        <dbReference type="Proteomes" id="UP000217790"/>
    </source>
</evidence>
<reference evidence="3" key="1">
    <citation type="journal article" date="2017" name="Nat. Ecol. Evol.">
        <title>Genome expansion and lineage-specific genetic innovations in the forest pathogenic fungi Armillaria.</title>
        <authorList>
            <person name="Sipos G."/>
            <person name="Prasanna A.N."/>
            <person name="Walter M.C."/>
            <person name="O'Connor E."/>
            <person name="Balint B."/>
            <person name="Krizsan K."/>
            <person name="Kiss B."/>
            <person name="Hess J."/>
            <person name="Varga T."/>
            <person name="Slot J."/>
            <person name="Riley R."/>
            <person name="Boka B."/>
            <person name="Rigling D."/>
            <person name="Barry K."/>
            <person name="Lee J."/>
            <person name="Mihaltcheva S."/>
            <person name="LaButti K."/>
            <person name="Lipzen A."/>
            <person name="Waldron R."/>
            <person name="Moloney N.M."/>
            <person name="Sperisen C."/>
            <person name="Kredics L."/>
            <person name="Vagvoelgyi C."/>
            <person name="Patrignani A."/>
            <person name="Fitzpatrick D."/>
            <person name="Nagy I."/>
            <person name="Doyle S."/>
            <person name="Anderson J.B."/>
            <person name="Grigoriev I.V."/>
            <person name="Gueldener U."/>
            <person name="Muensterkoetter M."/>
            <person name="Nagy L.G."/>
        </authorList>
    </citation>
    <scope>NUCLEOTIDE SEQUENCE [LARGE SCALE GENOMIC DNA]</scope>
    <source>
        <strain evidence="3">Ar21-2</strain>
    </source>
</reference>
<keyword evidence="3" id="KW-1185">Reference proteome</keyword>
<dbReference type="OrthoDB" id="2683861at2759"/>
<sequence length="383" mass="42248">MAHVDALMEGEAHKFFVMVRNLFMHHWPPVLGVIFIDYMGSARKVALELVGIMDSPDGAPFPRMDKGFLDLGPKLALDGCELVDLTPEMRDLFSTLLEALRVWVKQWFPNNERQMTSDKGLKSVLKMEVEKKCAPQAQHVYSCALYSSDVHEKVKAEAAKTGKSPNNIGLISQITRAEWKKATPEVRAEIIGMQLEQKKQVAAVKSHCYNEIDLSAAQKQQVIESLGVEFDKMFGLYEALTGWAFVIIGAGIDPNSGNLRSCSWEYEATITSGENFFKTFDRNAAIGLVLRGVKVQQEKLEESVASSSSMDVDVVARDVPKVADNDDSNFNLPPVNKPLPDEPPQGKSSLDTVDEPLPDEPLPNGPPQGNSSADEPLPLLLPN</sequence>
<evidence type="ECO:0000256" key="1">
    <source>
        <dbReference type="SAM" id="MobiDB-lite"/>
    </source>
</evidence>
<proteinExistence type="predicted"/>
<dbReference type="AlphaFoldDB" id="A0A2H3D748"/>
<dbReference type="OMA" id="SWEYEAT"/>
<protein>
    <submittedName>
        <fullName evidence="2">Uncharacterized protein</fullName>
    </submittedName>
</protein>
<evidence type="ECO:0000313" key="2">
    <source>
        <dbReference type="EMBL" id="PBK91049.1"/>
    </source>
</evidence>
<dbReference type="EMBL" id="KZ293663">
    <property type="protein sequence ID" value="PBK91049.1"/>
    <property type="molecule type" value="Genomic_DNA"/>
</dbReference>
<dbReference type="InParanoid" id="A0A2H3D748"/>
<feature type="region of interest" description="Disordered" evidence="1">
    <location>
        <begin position="322"/>
        <end position="383"/>
    </location>
</feature>
<name>A0A2H3D748_ARMGA</name>
<gene>
    <name evidence="2" type="ORF">ARMGADRAFT_1032123</name>
</gene>
<accession>A0A2H3D748</accession>
<dbReference type="STRING" id="47427.A0A2H3D748"/>
<organism evidence="2 3">
    <name type="scientific">Armillaria gallica</name>
    <name type="common">Bulbous honey fungus</name>
    <name type="synonym">Armillaria bulbosa</name>
    <dbReference type="NCBI Taxonomy" id="47427"/>
    <lineage>
        <taxon>Eukaryota</taxon>
        <taxon>Fungi</taxon>
        <taxon>Dikarya</taxon>
        <taxon>Basidiomycota</taxon>
        <taxon>Agaricomycotina</taxon>
        <taxon>Agaricomycetes</taxon>
        <taxon>Agaricomycetidae</taxon>
        <taxon>Agaricales</taxon>
        <taxon>Marasmiineae</taxon>
        <taxon>Physalacriaceae</taxon>
        <taxon>Armillaria</taxon>
    </lineage>
</organism>
<dbReference type="Proteomes" id="UP000217790">
    <property type="component" value="Unassembled WGS sequence"/>
</dbReference>